<keyword evidence="2" id="KW-1185">Reference proteome</keyword>
<reference evidence="1 2" key="1">
    <citation type="submission" date="2017-08" db="EMBL/GenBank/DDBJ databases">
        <title>Complete Genome Sequence of Bacillus kochii Oregon-R-modENCODE STRAIN BDGP4, isolated from Drosophila melanogaster gut.</title>
        <authorList>
            <person name="Wan K.H."/>
            <person name="Yu C."/>
            <person name="Park S."/>
            <person name="Hammonds A.S."/>
            <person name="Booth B.W."/>
            <person name="Celniker S.E."/>
        </authorList>
    </citation>
    <scope>NUCLEOTIDE SEQUENCE [LARGE SCALE GENOMIC DNA]</scope>
    <source>
        <strain evidence="1 2">BDGP4</strain>
    </source>
</reference>
<dbReference type="Proteomes" id="UP000215137">
    <property type="component" value="Chromosome"/>
</dbReference>
<protein>
    <submittedName>
        <fullName evidence="1">Uncharacterized protein</fullName>
    </submittedName>
</protein>
<evidence type="ECO:0000313" key="2">
    <source>
        <dbReference type="Proteomes" id="UP000215137"/>
    </source>
</evidence>
<proteinExistence type="predicted"/>
<dbReference type="EMBL" id="CP022983">
    <property type="protein sequence ID" value="ASV65863.1"/>
    <property type="molecule type" value="Genomic_DNA"/>
</dbReference>
<evidence type="ECO:0000313" key="1">
    <source>
        <dbReference type="EMBL" id="ASV65863.1"/>
    </source>
</evidence>
<dbReference type="KEGG" id="bko:CKF48_00120"/>
<name>A0A248TCH6_9BACI</name>
<gene>
    <name evidence="1" type="ORF">CKF48_00120</name>
</gene>
<dbReference type="AlphaFoldDB" id="A0A248TCH6"/>
<sequence>MGYNNCFFGRRPRYSDSYGYDNNNHGCGNYSKDDNKDCGCDEFFKNVSRGEDVRVFLKGGGHVFGEFIDIRGNLVFLAKADCDRHDDRHDHCCCDKKARVRITTICCDDIVAVEV</sequence>
<accession>A0A248TCH6</accession>
<organism evidence="1 2">
    <name type="scientific">Cytobacillus kochii</name>
    <dbReference type="NCBI Taxonomy" id="859143"/>
    <lineage>
        <taxon>Bacteria</taxon>
        <taxon>Bacillati</taxon>
        <taxon>Bacillota</taxon>
        <taxon>Bacilli</taxon>
        <taxon>Bacillales</taxon>
        <taxon>Bacillaceae</taxon>
        <taxon>Cytobacillus</taxon>
    </lineage>
</organism>